<dbReference type="AlphaFoldDB" id="X1JYD3"/>
<reference evidence="1" key="1">
    <citation type="journal article" date="2014" name="Front. Microbiol.">
        <title>High frequency of phylogenetically diverse reductive dehalogenase-homologous genes in deep subseafloor sedimentary metagenomes.</title>
        <authorList>
            <person name="Kawai M."/>
            <person name="Futagami T."/>
            <person name="Toyoda A."/>
            <person name="Takaki Y."/>
            <person name="Nishi S."/>
            <person name="Hori S."/>
            <person name="Arai W."/>
            <person name="Tsubouchi T."/>
            <person name="Morono Y."/>
            <person name="Uchiyama I."/>
            <person name="Ito T."/>
            <person name="Fujiyama A."/>
            <person name="Inagaki F."/>
            <person name="Takami H."/>
        </authorList>
    </citation>
    <scope>NUCLEOTIDE SEQUENCE</scope>
    <source>
        <strain evidence="1">Expedition CK06-06</strain>
    </source>
</reference>
<protein>
    <submittedName>
        <fullName evidence="1">Uncharacterized protein</fullName>
    </submittedName>
</protein>
<evidence type="ECO:0000313" key="1">
    <source>
        <dbReference type="EMBL" id="GAH86400.1"/>
    </source>
</evidence>
<accession>X1JYD3</accession>
<gene>
    <name evidence="1" type="ORF">S03H2_56229</name>
</gene>
<organism evidence="1">
    <name type="scientific">marine sediment metagenome</name>
    <dbReference type="NCBI Taxonomy" id="412755"/>
    <lineage>
        <taxon>unclassified sequences</taxon>
        <taxon>metagenomes</taxon>
        <taxon>ecological metagenomes</taxon>
    </lineage>
</organism>
<proteinExistence type="predicted"/>
<name>X1JYD3_9ZZZZ</name>
<comment type="caution">
    <text evidence="1">The sequence shown here is derived from an EMBL/GenBank/DDBJ whole genome shotgun (WGS) entry which is preliminary data.</text>
</comment>
<dbReference type="EMBL" id="BARU01035958">
    <property type="protein sequence ID" value="GAH86400.1"/>
    <property type="molecule type" value="Genomic_DNA"/>
</dbReference>
<sequence length="61" mass="6795">MRCPECEKNGLKSKVYVGTSSTTLLASYPYYDEEGNYHCDDPNTITTSYSCSNGHSWSESS</sequence>